<keyword evidence="2" id="KW-0732">Signal</keyword>
<evidence type="ECO:0000313" key="3">
    <source>
        <dbReference type="EnsemblMetazoa" id="AALFPA23_009843.P13616"/>
    </source>
</evidence>
<feature type="compositionally biased region" description="Basic and acidic residues" evidence="1">
    <location>
        <begin position="83"/>
        <end position="110"/>
    </location>
</feature>
<protein>
    <submittedName>
        <fullName evidence="3">Uncharacterized protein</fullName>
    </submittedName>
</protein>
<sequence>MKCTVISFLAVFIAVAAADYHYGGHHAMVQPGPAEVLTYPGKVPLPPCGTVYLLTCNKNQQKVPCAVEHKPAPYHPAPAPAYHKPEPAPYHKPEPAPYHKPEPVPYHKPEPAPYHAPPPPAKY</sequence>
<evidence type="ECO:0000313" key="4">
    <source>
        <dbReference type="Proteomes" id="UP000069940"/>
    </source>
</evidence>
<dbReference type="Proteomes" id="UP000069940">
    <property type="component" value="Unassembled WGS sequence"/>
</dbReference>
<dbReference type="GeneID" id="115258493"/>
<dbReference type="EnsemblMetazoa" id="AALFPA23_009843.R13616">
    <property type="protein sequence ID" value="AALFPA23_009843.P13616"/>
    <property type="gene ID" value="AALFPA23_009843"/>
</dbReference>
<feature type="region of interest" description="Disordered" evidence="1">
    <location>
        <begin position="76"/>
        <end position="123"/>
    </location>
</feature>
<reference evidence="3" key="2">
    <citation type="submission" date="2025-05" db="UniProtKB">
        <authorList>
            <consortium name="EnsemblMetazoa"/>
        </authorList>
    </citation>
    <scope>IDENTIFICATION</scope>
    <source>
        <strain evidence="3">Foshan</strain>
    </source>
</reference>
<name>A0ABM1YJW7_AEDAL</name>
<reference evidence="4" key="1">
    <citation type="journal article" date="2015" name="Proc. Natl. Acad. Sci. U.S.A.">
        <title>Genome sequence of the Asian Tiger mosquito, Aedes albopictus, reveals insights into its biology, genetics, and evolution.</title>
        <authorList>
            <person name="Chen X.G."/>
            <person name="Jiang X."/>
            <person name="Gu J."/>
            <person name="Xu M."/>
            <person name="Wu Y."/>
            <person name="Deng Y."/>
            <person name="Zhang C."/>
            <person name="Bonizzoni M."/>
            <person name="Dermauw W."/>
            <person name="Vontas J."/>
            <person name="Armbruster P."/>
            <person name="Huang X."/>
            <person name="Yang Y."/>
            <person name="Zhang H."/>
            <person name="He W."/>
            <person name="Peng H."/>
            <person name="Liu Y."/>
            <person name="Wu K."/>
            <person name="Chen J."/>
            <person name="Lirakis M."/>
            <person name="Topalis P."/>
            <person name="Van Leeuwen T."/>
            <person name="Hall A.B."/>
            <person name="Jiang X."/>
            <person name="Thorpe C."/>
            <person name="Mueller R.L."/>
            <person name="Sun C."/>
            <person name="Waterhouse R.M."/>
            <person name="Yan G."/>
            <person name="Tu Z.J."/>
            <person name="Fang X."/>
            <person name="James A.A."/>
        </authorList>
    </citation>
    <scope>NUCLEOTIDE SEQUENCE [LARGE SCALE GENOMIC DNA]</scope>
    <source>
        <strain evidence="4">Foshan</strain>
    </source>
</reference>
<keyword evidence="4" id="KW-1185">Reference proteome</keyword>
<organism evidence="3 4">
    <name type="scientific">Aedes albopictus</name>
    <name type="common">Asian tiger mosquito</name>
    <name type="synonym">Stegomyia albopicta</name>
    <dbReference type="NCBI Taxonomy" id="7160"/>
    <lineage>
        <taxon>Eukaryota</taxon>
        <taxon>Metazoa</taxon>
        <taxon>Ecdysozoa</taxon>
        <taxon>Arthropoda</taxon>
        <taxon>Hexapoda</taxon>
        <taxon>Insecta</taxon>
        <taxon>Pterygota</taxon>
        <taxon>Neoptera</taxon>
        <taxon>Endopterygota</taxon>
        <taxon>Diptera</taxon>
        <taxon>Nematocera</taxon>
        <taxon>Culicoidea</taxon>
        <taxon>Culicidae</taxon>
        <taxon>Culicinae</taxon>
        <taxon>Aedini</taxon>
        <taxon>Aedes</taxon>
        <taxon>Stegomyia</taxon>
    </lineage>
</organism>
<evidence type="ECO:0000256" key="1">
    <source>
        <dbReference type="SAM" id="MobiDB-lite"/>
    </source>
</evidence>
<evidence type="ECO:0000256" key="2">
    <source>
        <dbReference type="SAM" id="SignalP"/>
    </source>
</evidence>
<feature type="chain" id="PRO_5047358975" evidence="2">
    <location>
        <begin position="19"/>
        <end position="123"/>
    </location>
</feature>
<accession>A0ABM1YJW7</accession>
<dbReference type="RefSeq" id="XP_029714467.2">
    <property type="nucleotide sequence ID" value="XM_029858607.2"/>
</dbReference>
<feature type="signal peptide" evidence="2">
    <location>
        <begin position="1"/>
        <end position="18"/>
    </location>
</feature>
<feature type="compositionally biased region" description="Pro residues" evidence="1">
    <location>
        <begin position="111"/>
        <end position="123"/>
    </location>
</feature>
<proteinExistence type="predicted"/>